<dbReference type="Proteomes" id="UP001166784">
    <property type="component" value="Unassembled WGS sequence"/>
</dbReference>
<keyword evidence="1" id="KW-1133">Transmembrane helix</keyword>
<dbReference type="Pfam" id="PF08592">
    <property type="entry name" value="Anthrone_oxy"/>
    <property type="match status" value="1"/>
</dbReference>
<dbReference type="RefSeq" id="WP_241059808.1">
    <property type="nucleotide sequence ID" value="NZ_JAKWJU010000002.1"/>
</dbReference>
<dbReference type="EMBL" id="JAKWJU010000002">
    <property type="protein sequence ID" value="MCH6161390.1"/>
    <property type="molecule type" value="Genomic_DNA"/>
</dbReference>
<feature type="transmembrane region" description="Helical" evidence="1">
    <location>
        <begin position="48"/>
        <end position="70"/>
    </location>
</feature>
<dbReference type="InterPro" id="IPR013901">
    <property type="entry name" value="Anthrone_oxy"/>
</dbReference>
<feature type="transmembrane region" description="Helical" evidence="1">
    <location>
        <begin position="147"/>
        <end position="165"/>
    </location>
</feature>
<reference evidence="2" key="1">
    <citation type="submission" date="2022-03" db="EMBL/GenBank/DDBJ databases">
        <authorList>
            <person name="Santos J.D.N."/>
            <person name="Kallscheuer N."/>
            <person name="Jogler C."/>
            <person name="Lage O.M."/>
        </authorList>
    </citation>
    <scope>NUCLEOTIDE SEQUENCE</scope>
    <source>
        <strain evidence="2">M600PL45_2</strain>
    </source>
</reference>
<keyword evidence="1" id="KW-0472">Membrane</keyword>
<protein>
    <submittedName>
        <fullName evidence="2">DUF1772 domain-containing protein</fullName>
    </submittedName>
</protein>
<name>A0ABS9SYP0_9ACTN</name>
<keyword evidence="1" id="KW-0812">Transmembrane</keyword>
<sequence>MTDVVGAVAALSAAVVMAPALAHALELPGKLRLDRDHYFAVQRIYSPGFTVAGMSEVPAVIMAAVALALTEAASADFTLRATGLAALVGMQAVYWLRVHPVNGFWLAGEDLDRFSRRFFSFAARRREPAGEGPVEWTTLRTRWESGHAVRAVLSVVGVVVLVVALV</sequence>
<evidence type="ECO:0000256" key="1">
    <source>
        <dbReference type="SAM" id="Phobius"/>
    </source>
</evidence>
<evidence type="ECO:0000313" key="3">
    <source>
        <dbReference type="Proteomes" id="UP001166784"/>
    </source>
</evidence>
<accession>A0ABS9SYP0</accession>
<organism evidence="2 3">
    <name type="scientific">Streptomyces marispadix</name>
    <dbReference type="NCBI Taxonomy" id="2922868"/>
    <lineage>
        <taxon>Bacteria</taxon>
        <taxon>Bacillati</taxon>
        <taxon>Actinomycetota</taxon>
        <taxon>Actinomycetes</taxon>
        <taxon>Kitasatosporales</taxon>
        <taxon>Streptomycetaceae</taxon>
        <taxon>Streptomyces</taxon>
    </lineage>
</organism>
<keyword evidence="3" id="KW-1185">Reference proteome</keyword>
<evidence type="ECO:0000313" key="2">
    <source>
        <dbReference type="EMBL" id="MCH6161390.1"/>
    </source>
</evidence>
<comment type="caution">
    <text evidence="2">The sequence shown here is derived from an EMBL/GenBank/DDBJ whole genome shotgun (WGS) entry which is preliminary data.</text>
</comment>
<gene>
    <name evidence="2" type="ORF">MMA15_13565</name>
</gene>
<reference evidence="2" key="2">
    <citation type="journal article" date="2023" name="Int. J. Syst. Evol. Microbiol.">
        <title>Streptomyces marispadix sp. nov., isolated from marine beach sediment of the Northern Coast of Portugal.</title>
        <authorList>
            <person name="dos Santos J.D.N."/>
            <person name="Vitorino I.R."/>
            <person name="Kallscheuer N."/>
            <person name="Srivastava A."/>
            <person name="Krautwurst S."/>
            <person name="Marz M."/>
            <person name="Jogler C."/>
            <person name="Lobo Da Cunha A."/>
            <person name="Catita J."/>
            <person name="Goncalves H."/>
            <person name="Gonzalez I."/>
            <person name="Reyes F."/>
            <person name="Lage O.M."/>
        </authorList>
    </citation>
    <scope>NUCLEOTIDE SEQUENCE</scope>
    <source>
        <strain evidence="2">M600PL45_2</strain>
    </source>
</reference>
<proteinExistence type="predicted"/>